<reference evidence="2" key="1">
    <citation type="journal article" date="2020" name="Stud. Mycol.">
        <title>101 Dothideomycetes genomes: a test case for predicting lifestyles and emergence of pathogens.</title>
        <authorList>
            <person name="Haridas S."/>
            <person name="Albert R."/>
            <person name="Binder M."/>
            <person name="Bloem J."/>
            <person name="Labutti K."/>
            <person name="Salamov A."/>
            <person name="Andreopoulos B."/>
            <person name="Baker S."/>
            <person name="Barry K."/>
            <person name="Bills G."/>
            <person name="Bluhm B."/>
            <person name="Cannon C."/>
            <person name="Castanera R."/>
            <person name="Culley D."/>
            <person name="Daum C."/>
            <person name="Ezra D."/>
            <person name="Gonzalez J."/>
            <person name="Henrissat B."/>
            <person name="Kuo A."/>
            <person name="Liang C."/>
            <person name="Lipzen A."/>
            <person name="Lutzoni F."/>
            <person name="Magnuson J."/>
            <person name="Mondo S."/>
            <person name="Nolan M."/>
            <person name="Ohm R."/>
            <person name="Pangilinan J."/>
            <person name="Park H.-J."/>
            <person name="Ramirez L."/>
            <person name="Alfaro M."/>
            <person name="Sun H."/>
            <person name="Tritt A."/>
            <person name="Yoshinaga Y."/>
            <person name="Zwiers L.-H."/>
            <person name="Turgeon B."/>
            <person name="Goodwin S."/>
            <person name="Spatafora J."/>
            <person name="Crous P."/>
            <person name="Grigoriev I."/>
        </authorList>
    </citation>
    <scope>NUCLEOTIDE SEQUENCE</scope>
    <source>
        <strain evidence="2">CBS 675.92</strain>
    </source>
</reference>
<organism evidence="2 3">
    <name type="scientific">Byssothecium circinans</name>
    <dbReference type="NCBI Taxonomy" id="147558"/>
    <lineage>
        <taxon>Eukaryota</taxon>
        <taxon>Fungi</taxon>
        <taxon>Dikarya</taxon>
        <taxon>Ascomycota</taxon>
        <taxon>Pezizomycotina</taxon>
        <taxon>Dothideomycetes</taxon>
        <taxon>Pleosporomycetidae</taxon>
        <taxon>Pleosporales</taxon>
        <taxon>Massarineae</taxon>
        <taxon>Massarinaceae</taxon>
        <taxon>Byssothecium</taxon>
    </lineage>
</organism>
<name>A0A6A5TRF1_9PLEO</name>
<evidence type="ECO:0000313" key="2">
    <source>
        <dbReference type="EMBL" id="KAF1955513.1"/>
    </source>
</evidence>
<protein>
    <submittedName>
        <fullName evidence="2">Uncharacterized protein</fullName>
    </submittedName>
</protein>
<evidence type="ECO:0000313" key="3">
    <source>
        <dbReference type="Proteomes" id="UP000800035"/>
    </source>
</evidence>
<dbReference type="Proteomes" id="UP000800035">
    <property type="component" value="Unassembled WGS sequence"/>
</dbReference>
<keyword evidence="1" id="KW-0175">Coiled coil</keyword>
<dbReference type="EMBL" id="ML976994">
    <property type="protein sequence ID" value="KAF1955513.1"/>
    <property type="molecule type" value="Genomic_DNA"/>
</dbReference>
<sequence length="304" mass="34953">MVKLSGGQYGNALYKALDLHPDFRNVFYGCRAAVSNESPCDKVCEVNLSNFTNIALGYRHGCFCGSNQLPCFRGGRLRSRLEDLVRLFLCEGHRATHLEQLMEQSVQKIHEELQAREGLRCLGCCGACGQRRLRRSLEQCPIGMDILTEDMENPALRAYRRRVMNVMVERETSIRQRLKEECADHKTQLKSLEERRYQTADTLLVTQMQLQHERHENRKAETERDALKHELEEAKRELSGARKTEAECATVTKELEEMKWNLSLFLLENRKAKNEREGAERELEVMALEPSGAIRKKLKIGTAA</sequence>
<keyword evidence="3" id="KW-1185">Reference proteome</keyword>
<feature type="coiled-coil region" evidence="1">
    <location>
        <begin position="168"/>
        <end position="289"/>
    </location>
</feature>
<proteinExistence type="predicted"/>
<gene>
    <name evidence="2" type="ORF">CC80DRAFT_505401</name>
</gene>
<accession>A0A6A5TRF1</accession>
<dbReference type="AlphaFoldDB" id="A0A6A5TRF1"/>
<evidence type="ECO:0000256" key="1">
    <source>
        <dbReference type="SAM" id="Coils"/>
    </source>
</evidence>